<feature type="transmembrane region" description="Helical" evidence="2">
    <location>
        <begin position="227"/>
        <end position="247"/>
    </location>
</feature>
<accession>A0A2M9YUN8</accession>
<organism evidence="3 6">
    <name type="scientific">Leptospira adleri</name>
    <dbReference type="NCBI Taxonomy" id="2023186"/>
    <lineage>
        <taxon>Bacteria</taxon>
        <taxon>Pseudomonadati</taxon>
        <taxon>Spirochaetota</taxon>
        <taxon>Spirochaetia</taxon>
        <taxon>Leptospirales</taxon>
        <taxon>Leptospiraceae</taxon>
        <taxon>Leptospira</taxon>
    </lineage>
</organism>
<dbReference type="RefSeq" id="WP_100783991.1">
    <property type="nucleotide sequence ID" value="NZ_NPDU01000016.1"/>
</dbReference>
<keyword evidence="2" id="KW-0812">Transmembrane</keyword>
<feature type="region of interest" description="Disordered" evidence="1">
    <location>
        <begin position="77"/>
        <end position="96"/>
    </location>
</feature>
<evidence type="ECO:0000313" key="6">
    <source>
        <dbReference type="Proteomes" id="UP000232188"/>
    </source>
</evidence>
<evidence type="ECO:0000313" key="3">
    <source>
        <dbReference type="EMBL" id="PJZ55254.1"/>
    </source>
</evidence>
<dbReference type="AlphaFoldDB" id="A0A2M9YUN8"/>
<dbReference type="Proteomes" id="UP000232149">
    <property type="component" value="Unassembled WGS sequence"/>
</dbReference>
<evidence type="ECO:0000256" key="1">
    <source>
        <dbReference type="SAM" id="MobiDB-lite"/>
    </source>
</evidence>
<feature type="transmembrane region" description="Helical" evidence="2">
    <location>
        <begin position="20"/>
        <end position="37"/>
    </location>
</feature>
<feature type="compositionally biased region" description="Basic and acidic residues" evidence="1">
    <location>
        <begin position="85"/>
        <end position="96"/>
    </location>
</feature>
<keyword evidence="2" id="KW-1133">Transmembrane helix</keyword>
<dbReference type="EMBL" id="NPDV01000001">
    <property type="protein sequence ID" value="PJZ55254.1"/>
    <property type="molecule type" value="Genomic_DNA"/>
</dbReference>
<keyword evidence="5" id="KW-1185">Reference proteome</keyword>
<dbReference type="Proteomes" id="UP000232188">
    <property type="component" value="Unassembled WGS sequence"/>
</dbReference>
<comment type="caution">
    <text evidence="3">The sequence shown here is derived from an EMBL/GenBank/DDBJ whole genome shotgun (WGS) entry which is preliminary data.</text>
</comment>
<sequence>MDLKELIHSRLYPGRRLRALIVIVVISFLIVFVDLLGRSDLIQDLKAKVELYDLTQRKIEFCKTSFLITDDSKYTFHSSSVSSSNEKKSNDPENKDGLDSKTIDSFLACLEAQFVNVMSLSSDQRIYSTESKLSTFSCDRFFCSEDQKFSNERKSFLTELCKLEERKCDQWKEDLHSSKINGKEYKVSSSVAYLYLNDYYNYGNWIVKLWNSILNSSNLFRVLWNDIFLFALIGAFIVCILASIVLLLGFLKFIFSFLFGEHGILDLDLMFIEWINTSIKKIAGGDTEISKYFQIVSLLFAIGIGGYRINEGVNHTNQEQSKLDNDARLFEVQRKLYLEHRFLLSCRSFLSDKNSSIVDKLYDKMVFTNDSYNDSRELFQNGAEFAKDLSAIEEPEFVKTNRESFDPLSENCSVNSLRASFQKLRTIIEYENNVLNIRLNSDSKSKKGLKDTIQKGMEGIGKISGE</sequence>
<protein>
    <submittedName>
        <fullName evidence="3">Uncharacterized protein</fullName>
    </submittedName>
</protein>
<evidence type="ECO:0000313" key="5">
    <source>
        <dbReference type="Proteomes" id="UP000232149"/>
    </source>
</evidence>
<evidence type="ECO:0000313" key="4">
    <source>
        <dbReference type="EMBL" id="PJZ62416.1"/>
    </source>
</evidence>
<name>A0A2M9YUN8_9LEPT</name>
<proteinExistence type="predicted"/>
<keyword evidence="2" id="KW-0472">Membrane</keyword>
<reference evidence="5 6" key="1">
    <citation type="submission" date="2017-07" db="EMBL/GenBank/DDBJ databases">
        <title>Leptospira spp. isolated from tropical soils.</title>
        <authorList>
            <person name="Thibeaux R."/>
            <person name="Iraola G."/>
            <person name="Ferres I."/>
            <person name="Bierque E."/>
            <person name="Girault D."/>
            <person name="Soupe-Gilbert M.-E."/>
            <person name="Picardeau M."/>
            <person name="Goarant C."/>
        </authorList>
    </citation>
    <scope>NUCLEOTIDE SEQUENCE [LARGE SCALE GENOMIC DNA]</scope>
    <source>
        <strain evidence="3 6">FH2-B-C1</strain>
        <strain evidence="4 5">FH2-B-D1</strain>
    </source>
</reference>
<gene>
    <name evidence="4" type="ORF">CH376_07920</name>
    <name evidence="3" type="ORF">CH380_01755</name>
</gene>
<evidence type="ECO:0000256" key="2">
    <source>
        <dbReference type="SAM" id="Phobius"/>
    </source>
</evidence>
<dbReference type="EMBL" id="NPDU01000016">
    <property type="protein sequence ID" value="PJZ62416.1"/>
    <property type="molecule type" value="Genomic_DNA"/>
</dbReference>